<keyword evidence="10" id="KW-0833">Ubl conjugation pathway</keyword>
<feature type="compositionally biased region" description="Polar residues" evidence="16">
    <location>
        <begin position="159"/>
        <end position="169"/>
    </location>
</feature>
<comment type="similarity">
    <text evidence="14">Belongs to the RING-type zinc finger family. ATL subfamily.</text>
</comment>
<keyword evidence="12 17" id="KW-1133">Transmembrane helix</keyword>
<comment type="catalytic activity">
    <reaction evidence="1">
        <text>S-ubiquitinyl-[E2 ubiquitin-conjugating enzyme]-L-cysteine + [acceptor protein]-L-lysine = [E2 ubiquitin-conjugating enzyme]-L-cysteine + N(6)-ubiquitinyl-[acceptor protein]-L-lysine.</text>
        <dbReference type="EC" id="2.3.2.27"/>
    </reaction>
</comment>
<evidence type="ECO:0000256" key="2">
    <source>
        <dbReference type="ARBA" id="ARBA00004167"/>
    </source>
</evidence>
<keyword evidence="13 17" id="KW-0472">Membrane</keyword>
<evidence type="ECO:0000256" key="4">
    <source>
        <dbReference type="ARBA" id="ARBA00012483"/>
    </source>
</evidence>
<comment type="caution">
    <text evidence="19">The sequence shown here is derived from an EMBL/GenBank/DDBJ whole genome shotgun (WGS) entry which is preliminary data.</text>
</comment>
<evidence type="ECO:0000256" key="1">
    <source>
        <dbReference type="ARBA" id="ARBA00000900"/>
    </source>
</evidence>
<feature type="domain" description="RING-type" evidence="18">
    <location>
        <begin position="610"/>
        <end position="652"/>
    </location>
</feature>
<comment type="pathway">
    <text evidence="3">Protein modification; protein ubiquitination.</text>
</comment>
<dbReference type="Pfam" id="PF13947">
    <property type="entry name" value="GUB_WAK_bind"/>
    <property type="match status" value="1"/>
</dbReference>
<dbReference type="Proteomes" id="UP001190926">
    <property type="component" value="Unassembled WGS sequence"/>
</dbReference>
<evidence type="ECO:0000256" key="13">
    <source>
        <dbReference type="ARBA" id="ARBA00023136"/>
    </source>
</evidence>
<evidence type="ECO:0000256" key="10">
    <source>
        <dbReference type="ARBA" id="ARBA00022786"/>
    </source>
</evidence>
<keyword evidence="7" id="KW-0479">Metal-binding</keyword>
<dbReference type="GO" id="GO:0016020">
    <property type="term" value="C:membrane"/>
    <property type="evidence" value="ECO:0007669"/>
    <property type="project" value="UniProtKB-SubCell"/>
</dbReference>
<dbReference type="PANTHER" id="PTHR46279">
    <property type="entry name" value="RING/U-BOX SUPERFAMILY PROTEIN"/>
    <property type="match status" value="1"/>
</dbReference>
<keyword evidence="20" id="KW-1185">Reference proteome</keyword>
<evidence type="ECO:0000256" key="14">
    <source>
        <dbReference type="ARBA" id="ARBA00024209"/>
    </source>
</evidence>
<evidence type="ECO:0000256" key="3">
    <source>
        <dbReference type="ARBA" id="ARBA00004906"/>
    </source>
</evidence>
<evidence type="ECO:0000256" key="16">
    <source>
        <dbReference type="SAM" id="MobiDB-lite"/>
    </source>
</evidence>
<evidence type="ECO:0000256" key="6">
    <source>
        <dbReference type="ARBA" id="ARBA00022692"/>
    </source>
</evidence>
<reference evidence="19 20" key="1">
    <citation type="journal article" date="2021" name="Nat. Commun.">
        <title>Incipient diploidization of the medicinal plant Perilla within 10,000 years.</title>
        <authorList>
            <person name="Zhang Y."/>
            <person name="Shen Q."/>
            <person name="Leng L."/>
            <person name="Zhang D."/>
            <person name="Chen S."/>
            <person name="Shi Y."/>
            <person name="Ning Z."/>
            <person name="Chen S."/>
        </authorList>
    </citation>
    <scope>NUCLEOTIDE SEQUENCE [LARGE SCALE GENOMIC DNA]</scope>
    <source>
        <strain evidence="20">cv. PC099</strain>
    </source>
</reference>
<dbReference type="AlphaFoldDB" id="A0AAD4JB14"/>
<feature type="transmembrane region" description="Helical" evidence="17">
    <location>
        <begin position="115"/>
        <end position="139"/>
    </location>
</feature>
<dbReference type="GO" id="GO:0030247">
    <property type="term" value="F:polysaccharide binding"/>
    <property type="evidence" value="ECO:0007669"/>
    <property type="project" value="InterPro"/>
</dbReference>
<evidence type="ECO:0000259" key="18">
    <source>
        <dbReference type="PROSITE" id="PS50089"/>
    </source>
</evidence>
<organism evidence="19 20">
    <name type="scientific">Perilla frutescens var. hirtella</name>
    <name type="common">Perilla citriodora</name>
    <name type="synonym">Perilla setoyensis</name>
    <dbReference type="NCBI Taxonomy" id="608512"/>
    <lineage>
        <taxon>Eukaryota</taxon>
        <taxon>Viridiplantae</taxon>
        <taxon>Streptophyta</taxon>
        <taxon>Embryophyta</taxon>
        <taxon>Tracheophyta</taxon>
        <taxon>Spermatophyta</taxon>
        <taxon>Magnoliopsida</taxon>
        <taxon>eudicotyledons</taxon>
        <taxon>Gunneridae</taxon>
        <taxon>Pentapetalae</taxon>
        <taxon>asterids</taxon>
        <taxon>lamiids</taxon>
        <taxon>Lamiales</taxon>
        <taxon>Lamiaceae</taxon>
        <taxon>Nepetoideae</taxon>
        <taxon>Elsholtzieae</taxon>
        <taxon>Perilla</taxon>
    </lineage>
</organism>
<keyword evidence="6 17" id="KW-0812">Transmembrane</keyword>
<dbReference type="InterPro" id="IPR046948">
    <property type="entry name" value="ATL20-22-like"/>
</dbReference>
<comment type="subcellular location">
    <subcellularLocation>
        <location evidence="2">Membrane</location>
        <topology evidence="2">Single-pass membrane protein</topology>
    </subcellularLocation>
</comment>
<name>A0AAD4JB14_PERFH</name>
<evidence type="ECO:0000256" key="8">
    <source>
        <dbReference type="ARBA" id="ARBA00022729"/>
    </source>
</evidence>
<dbReference type="InterPro" id="IPR013083">
    <property type="entry name" value="Znf_RING/FYVE/PHD"/>
</dbReference>
<evidence type="ECO:0000256" key="9">
    <source>
        <dbReference type="ARBA" id="ARBA00022771"/>
    </source>
</evidence>
<protein>
    <recommendedName>
        <fullName evidence="4">RING-type E3 ubiquitin transferase</fullName>
        <ecNumber evidence="4">2.3.2.27</ecNumber>
    </recommendedName>
</protein>
<accession>A0AAD4JB14</accession>
<evidence type="ECO:0000256" key="7">
    <source>
        <dbReference type="ARBA" id="ARBA00022723"/>
    </source>
</evidence>
<dbReference type="EC" id="2.3.2.27" evidence="4"/>
<evidence type="ECO:0000256" key="15">
    <source>
        <dbReference type="PROSITE-ProRule" id="PRU00175"/>
    </source>
</evidence>
<dbReference type="PANTHER" id="PTHR46279:SF2">
    <property type="entry name" value="RING-H2 FINGER PROTEIN ATL21A-RELATED"/>
    <property type="match status" value="1"/>
</dbReference>
<dbReference type="EMBL" id="SDAM02000101">
    <property type="protein sequence ID" value="KAH6830106.1"/>
    <property type="molecule type" value="Genomic_DNA"/>
</dbReference>
<evidence type="ECO:0000256" key="12">
    <source>
        <dbReference type="ARBA" id="ARBA00022989"/>
    </source>
</evidence>
<evidence type="ECO:0000256" key="17">
    <source>
        <dbReference type="SAM" id="Phobius"/>
    </source>
</evidence>
<dbReference type="Gene3D" id="3.30.40.10">
    <property type="entry name" value="Zinc/RING finger domain, C3HC4 (zinc finger)"/>
    <property type="match status" value="1"/>
</dbReference>
<evidence type="ECO:0000256" key="11">
    <source>
        <dbReference type="ARBA" id="ARBA00022833"/>
    </source>
</evidence>
<keyword evidence="9 15" id="KW-0863">Zinc-finger</keyword>
<proteinExistence type="inferred from homology"/>
<dbReference type="SMART" id="SM00184">
    <property type="entry name" value="RING"/>
    <property type="match status" value="1"/>
</dbReference>
<evidence type="ECO:0000256" key="5">
    <source>
        <dbReference type="ARBA" id="ARBA00022679"/>
    </source>
</evidence>
<evidence type="ECO:0000313" key="20">
    <source>
        <dbReference type="Proteomes" id="UP001190926"/>
    </source>
</evidence>
<dbReference type="GO" id="GO:0061630">
    <property type="term" value="F:ubiquitin protein ligase activity"/>
    <property type="evidence" value="ECO:0007669"/>
    <property type="project" value="UniProtKB-EC"/>
</dbReference>
<keyword evidence="5" id="KW-0808">Transferase</keyword>
<sequence length="656" mass="71212">MTNFSVHPLAAYSYQNYTFYVCPEERVGRGFRIPCLSNSTNATVVTMADSSEYFGCKPIVSSMIPVSLSGPYDDWEKFGYLELTWNFPPCKHCELHDDIDPEKPGDTTKSKFVKLIFGSSVFIPLATIFITLFGIACFIRILKLIVGGTTTDNTATGNSAEDSATTTVAPPQASAGGPHGTTSATPGTETSKVEIFSQVVVLGESHVDKLMICSICLEEYNGKDRISAQTPTCSNNTFFIQYPFKLLQEGQNPHHISPYDLKCSRQGIVVLNLPFSGEFYVRNIDYFEQTIQLYDPGNCLPGRLKNLSLSSSPFLAVSYQNYTFFSCPPEIPSSRNFTAISCLSNSTDAVVATSAPSMVDEIRNSTGCKVIYSLQIPISPAFEYVNNGIGGDLQLSWIDSNSKGNIRGKTSSKPGALTIILVCAITISTALLVALFCVGCSLSVIVILDSGEENYQRCWSFRTRFWGRGRIRLYSAQQQPQPSATRRDDEVSFMSSASAAPLGDFSVMSSTQVPGGNAASLDESSSTPGVTAAVHSFDYPPSPSSPSVAAADSYGYDDFSVMPSPEAPSVVAAAHDDEFFFDAAADEELPTEDLIIGGSRCISGPNGDSCPICLGGYKASERLRLIRKCQHCFHADCLEPWLQRKNTCPICRTDVI</sequence>
<keyword evidence="8" id="KW-0732">Signal</keyword>
<keyword evidence="11" id="KW-0862">Zinc</keyword>
<dbReference type="PROSITE" id="PS50089">
    <property type="entry name" value="ZF_RING_2"/>
    <property type="match status" value="1"/>
</dbReference>
<dbReference type="InterPro" id="IPR001841">
    <property type="entry name" value="Znf_RING"/>
</dbReference>
<dbReference type="InterPro" id="IPR025287">
    <property type="entry name" value="WAK_GUB"/>
</dbReference>
<feature type="region of interest" description="Disordered" evidence="16">
    <location>
        <begin position="154"/>
        <end position="188"/>
    </location>
</feature>
<dbReference type="Pfam" id="PF13639">
    <property type="entry name" value="zf-RING_2"/>
    <property type="match status" value="1"/>
</dbReference>
<evidence type="ECO:0000313" key="19">
    <source>
        <dbReference type="EMBL" id="KAH6830106.1"/>
    </source>
</evidence>
<feature type="transmembrane region" description="Helical" evidence="17">
    <location>
        <begin position="415"/>
        <end position="448"/>
    </location>
</feature>
<dbReference type="GO" id="GO:0008270">
    <property type="term" value="F:zinc ion binding"/>
    <property type="evidence" value="ECO:0007669"/>
    <property type="project" value="UniProtKB-KW"/>
</dbReference>
<gene>
    <name evidence="19" type="ORF">C2S53_010644</name>
</gene>
<dbReference type="SUPFAM" id="SSF57850">
    <property type="entry name" value="RING/U-box"/>
    <property type="match status" value="1"/>
</dbReference>